<dbReference type="OrthoDB" id="9796125at2"/>
<evidence type="ECO:0000259" key="1">
    <source>
        <dbReference type="Pfam" id="PF14330"/>
    </source>
</evidence>
<sequence>MKLTELARIIRSKNASPFITTVDVIFTDEAAFERAKTSGVLTRENIAALYRVPPSSVLGVWFVDLCLAAKASFLKPLASDEFDSADLYGAQQHVPMLELDIP</sequence>
<evidence type="ECO:0000313" key="3">
    <source>
        <dbReference type="Proteomes" id="UP000065807"/>
    </source>
</evidence>
<protein>
    <submittedName>
        <fullName evidence="2">Acyl-CoA synthetase</fullName>
    </submittedName>
</protein>
<reference evidence="3" key="2">
    <citation type="journal article" date="2016" name="Int. J. Syst. Evol. Microbiol.">
        <title>Complete genome sequence and cell structure of Limnochorda pilosa, a Gram-negative spore-former within the phylum Firmicutes.</title>
        <authorList>
            <person name="Watanabe M."/>
            <person name="Kojima H."/>
            <person name="Fukui M."/>
        </authorList>
    </citation>
    <scope>NUCLEOTIDE SEQUENCE [LARGE SCALE GENOMIC DNA]</scope>
    <source>
        <strain evidence="3">HC45</strain>
    </source>
</reference>
<feature type="domain" description="DUF4387" evidence="1">
    <location>
        <begin position="3"/>
        <end position="99"/>
    </location>
</feature>
<gene>
    <name evidence="2" type="ORF">LIP_2279</name>
</gene>
<dbReference type="Proteomes" id="UP000065807">
    <property type="component" value="Chromosome"/>
</dbReference>
<name>A0A0K2SLZ2_LIMPI</name>
<dbReference type="RefSeq" id="WP_068137957.1">
    <property type="nucleotide sequence ID" value="NZ_AP014924.1"/>
</dbReference>
<proteinExistence type="predicted"/>
<evidence type="ECO:0000313" key="2">
    <source>
        <dbReference type="EMBL" id="BAS28120.1"/>
    </source>
</evidence>
<keyword evidence="3" id="KW-1185">Reference proteome</keyword>
<reference evidence="3" key="1">
    <citation type="submission" date="2015-07" db="EMBL/GenBank/DDBJ databases">
        <title>Complete genome sequence and phylogenetic analysis of Limnochorda pilosa.</title>
        <authorList>
            <person name="Watanabe M."/>
            <person name="Kojima H."/>
            <person name="Fukui M."/>
        </authorList>
    </citation>
    <scope>NUCLEOTIDE SEQUENCE [LARGE SCALE GENOMIC DNA]</scope>
    <source>
        <strain evidence="3">HC45</strain>
    </source>
</reference>
<dbReference type="KEGG" id="lpil:LIP_2279"/>
<dbReference type="EMBL" id="AP014924">
    <property type="protein sequence ID" value="BAS28120.1"/>
    <property type="molecule type" value="Genomic_DNA"/>
</dbReference>
<dbReference type="Pfam" id="PF14330">
    <property type="entry name" value="DUF4387"/>
    <property type="match status" value="1"/>
</dbReference>
<accession>A0A0K2SLZ2</accession>
<dbReference type="InterPro" id="IPR025496">
    <property type="entry name" value="DUF4387"/>
</dbReference>
<dbReference type="AlphaFoldDB" id="A0A0K2SLZ2"/>
<organism evidence="2 3">
    <name type="scientific">Limnochorda pilosa</name>
    <dbReference type="NCBI Taxonomy" id="1555112"/>
    <lineage>
        <taxon>Bacteria</taxon>
        <taxon>Bacillati</taxon>
        <taxon>Bacillota</taxon>
        <taxon>Limnochordia</taxon>
        <taxon>Limnochordales</taxon>
        <taxon>Limnochordaceae</taxon>
        <taxon>Limnochorda</taxon>
    </lineage>
</organism>
<dbReference type="STRING" id="1555112.LIP_2279"/>